<dbReference type="Pfam" id="PF13344">
    <property type="entry name" value="Hydrolase_6"/>
    <property type="match status" value="1"/>
</dbReference>
<dbReference type="InterPro" id="IPR023214">
    <property type="entry name" value="HAD_sf"/>
</dbReference>
<dbReference type="InterPro" id="IPR036412">
    <property type="entry name" value="HAD-like_sf"/>
</dbReference>
<sequence length="304" mass="32744">MSFPTVTAPEIFERYEAIRPRLPTAKFPTASVAIENLEALVDQIDIFLLDAFGVLNVGESAIPGAASRLETFSRLGKQVFVLTNSATYDAANALKKYRELGFVLTKEQVISSRDAAIAALAVYPGDYIWGVAATSQSGLSELPCTFRLLGDNPDGFDEVDAFLLLSSAQWTVKQQELLRQSIQKNSRPLVVGNPDLVAPREVGLSLEPGYFAHEIADQTGISPQFYGKPFSDVFERALEAVAAKGIDRRRIAMVGDTLHTDILGGAAAGVRTVLVTDHGFLKGMDIPGLIARSGIVPDFIAATT</sequence>
<proteinExistence type="predicted"/>
<dbReference type="InterPro" id="IPR006357">
    <property type="entry name" value="HAD-SF_hydro_IIA"/>
</dbReference>
<comment type="caution">
    <text evidence="1">The sequence shown here is derived from an EMBL/GenBank/DDBJ whole genome shotgun (WGS) entry which is preliminary data.</text>
</comment>
<dbReference type="Proteomes" id="UP000476030">
    <property type="component" value="Unassembled WGS sequence"/>
</dbReference>
<name>A0A6L8W3W3_9PROT</name>
<dbReference type="PANTHER" id="PTHR19288">
    <property type="entry name" value="4-NITROPHENYLPHOSPHATASE-RELATED"/>
    <property type="match status" value="1"/>
</dbReference>
<dbReference type="Pfam" id="PF13242">
    <property type="entry name" value="Hydrolase_like"/>
    <property type="match status" value="1"/>
</dbReference>
<evidence type="ECO:0000313" key="2">
    <source>
        <dbReference type="Proteomes" id="UP000476030"/>
    </source>
</evidence>
<accession>A0A6L8W3W3</accession>
<dbReference type="NCBIfam" id="TIGR01460">
    <property type="entry name" value="HAD-SF-IIA"/>
    <property type="match status" value="1"/>
</dbReference>
<keyword evidence="1" id="KW-0378">Hydrolase</keyword>
<dbReference type="RefSeq" id="WP_161313664.1">
    <property type="nucleotide sequence ID" value="NZ_WTUW01000001.1"/>
</dbReference>
<keyword evidence="2" id="KW-1185">Reference proteome</keyword>
<organism evidence="1 2">
    <name type="scientific">Sneathiella litorea</name>
    <dbReference type="NCBI Taxonomy" id="2606216"/>
    <lineage>
        <taxon>Bacteria</taxon>
        <taxon>Pseudomonadati</taxon>
        <taxon>Pseudomonadota</taxon>
        <taxon>Alphaproteobacteria</taxon>
        <taxon>Sneathiellales</taxon>
        <taxon>Sneathiellaceae</taxon>
        <taxon>Sneathiella</taxon>
    </lineage>
</organism>
<dbReference type="SUPFAM" id="SSF56784">
    <property type="entry name" value="HAD-like"/>
    <property type="match status" value="1"/>
</dbReference>
<gene>
    <name evidence="1" type="ORF">GQE98_00860</name>
</gene>
<dbReference type="GO" id="GO:0005737">
    <property type="term" value="C:cytoplasm"/>
    <property type="evidence" value="ECO:0007669"/>
    <property type="project" value="TreeGrafter"/>
</dbReference>
<dbReference type="GO" id="GO:0016791">
    <property type="term" value="F:phosphatase activity"/>
    <property type="evidence" value="ECO:0007669"/>
    <property type="project" value="TreeGrafter"/>
</dbReference>
<evidence type="ECO:0000313" key="1">
    <source>
        <dbReference type="EMBL" id="MZR29174.1"/>
    </source>
</evidence>
<protein>
    <submittedName>
        <fullName evidence="1">HAD-IIA family hydrolase</fullName>
    </submittedName>
</protein>
<dbReference type="AlphaFoldDB" id="A0A6L8W3W3"/>
<dbReference type="PANTHER" id="PTHR19288:SF90">
    <property type="entry name" value="OS08G0542600 PROTEIN"/>
    <property type="match status" value="1"/>
</dbReference>
<dbReference type="EMBL" id="WTUW01000001">
    <property type="protein sequence ID" value="MZR29174.1"/>
    <property type="molecule type" value="Genomic_DNA"/>
</dbReference>
<reference evidence="1 2" key="1">
    <citation type="submission" date="2019-12" db="EMBL/GenBank/DDBJ databases">
        <title>Snethiella sp. nov. sp. isolated from sea sand.</title>
        <authorList>
            <person name="Kim J."/>
            <person name="Jeong S.E."/>
            <person name="Jung H.S."/>
            <person name="Jeon C.O."/>
        </authorList>
    </citation>
    <scope>NUCLEOTIDE SEQUENCE [LARGE SCALE GENOMIC DNA]</scope>
    <source>
        <strain evidence="1 2">DP05</strain>
    </source>
</reference>
<dbReference type="Gene3D" id="3.40.50.1000">
    <property type="entry name" value="HAD superfamily/HAD-like"/>
    <property type="match status" value="2"/>
</dbReference>